<dbReference type="EMBL" id="BAQB01000004">
    <property type="protein sequence ID" value="GBR44505.1"/>
    <property type="molecule type" value="Genomic_DNA"/>
</dbReference>
<comment type="caution">
    <text evidence="1">The sequence shown here is derived from an EMBL/GenBank/DDBJ whole genome shotgun (WGS) entry which is preliminary data.</text>
</comment>
<evidence type="ECO:0008006" key="3">
    <source>
        <dbReference type="Google" id="ProtNLM"/>
    </source>
</evidence>
<proteinExistence type="predicted"/>
<evidence type="ECO:0000313" key="1">
    <source>
        <dbReference type="EMBL" id="GBR44505.1"/>
    </source>
</evidence>
<name>A0ABQ0QH32_9PROT</name>
<gene>
    <name evidence="1" type="ORF">AA106556_0448</name>
</gene>
<dbReference type="Proteomes" id="UP001062443">
    <property type="component" value="Unassembled WGS sequence"/>
</dbReference>
<evidence type="ECO:0000313" key="2">
    <source>
        <dbReference type="Proteomes" id="UP001062443"/>
    </source>
</evidence>
<reference evidence="1" key="1">
    <citation type="submission" date="2013-04" db="EMBL/GenBank/DDBJ databases">
        <title>The genome sequencing project of 58 acetic acid bacteria.</title>
        <authorList>
            <person name="Okamoto-Kainuma A."/>
            <person name="Ishikawa M."/>
            <person name="Umino S."/>
            <person name="Koizumi Y."/>
            <person name="Shiwa Y."/>
            <person name="Yoshikawa H."/>
            <person name="Matsutani M."/>
            <person name="Matsushita K."/>
        </authorList>
    </citation>
    <scope>NUCLEOTIDE SEQUENCE</scope>
    <source>
        <strain evidence="1">NBRC 106556</strain>
    </source>
</reference>
<protein>
    <recommendedName>
        <fullName evidence="3">Transposase</fullName>
    </recommendedName>
</protein>
<accession>A0ABQ0QH32</accession>
<keyword evidence="2" id="KW-1185">Reference proteome</keyword>
<organism evidence="1 2">
    <name type="scientific">Neokomagataea tanensis NBRC 106556</name>
    <dbReference type="NCBI Taxonomy" id="1223519"/>
    <lineage>
        <taxon>Bacteria</taxon>
        <taxon>Pseudomonadati</taxon>
        <taxon>Pseudomonadota</taxon>
        <taxon>Alphaproteobacteria</taxon>
        <taxon>Acetobacterales</taxon>
        <taxon>Acetobacteraceae</taxon>
        <taxon>Neokomagataea</taxon>
    </lineage>
</organism>
<sequence>MAIIMAIAMDVVQITKGFGTSLTIAKRVKRDYGSIKKESSVLWRKPCQYNVRVLGYMGTVLSYHKGVPSTGDE</sequence>